<dbReference type="GO" id="GO:0016887">
    <property type="term" value="F:ATP hydrolysis activity"/>
    <property type="evidence" value="ECO:0007669"/>
    <property type="project" value="InterPro"/>
</dbReference>
<keyword evidence="6" id="KW-0547">Nucleotide-binding</keyword>
<dbReference type="Pfam" id="PF25568">
    <property type="entry name" value="AAA_lid_At3g28540"/>
    <property type="match status" value="1"/>
</dbReference>
<name>A0AAW1J2T8_SAPOF</name>
<feature type="domain" description="AAA+ ATPase" evidence="7">
    <location>
        <begin position="245"/>
        <end position="383"/>
    </location>
</feature>
<dbReference type="InterPro" id="IPR003960">
    <property type="entry name" value="ATPase_AAA_CS"/>
</dbReference>
<comment type="cofactor">
    <cofactor evidence="1">
        <name>Mg(2+)</name>
        <dbReference type="ChEBI" id="CHEBI:18420"/>
    </cofactor>
</comment>
<comment type="similarity">
    <text evidence="2">Belongs to the AAA ATPase family. BCS1 subfamily.</text>
</comment>
<dbReference type="AlphaFoldDB" id="A0AAW1J2T8"/>
<dbReference type="InterPro" id="IPR003593">
    <property type="entry name" value="AAA+_ATPase"/>
</dbReference>
<dbReference type="Pfam" id="PF00004">
    <property type="entry name" value="AAA"/>
    <property type="match status" value="1"/>
</dbReference>
<evidence type="ECO:0000313" key="9">
    <source>
        <dbReference type="Proteomes" id="UP001443914"/>
    </source>
</evidence>
<evidence type="ECO:0000259" key="7">
    <source>
        <dbReference type="SMART" id="SM00382"/>
    </source>
</evidence>
<dbReference type="Gene3D" id="3.40.50.300">
    <property type="entry name" value="P-loop containing nucleotide triphosphate hydrolases"/>
    <property type="match status" value="1"/>
</dbReference>
<dbReference type="GO" id="GO:0005524">
    <property type="term" value="F:ATP binding"/>
    <property type="evidence" value="ECO:0007669"/>
    <property type="project" value="UniProtKB-KW"/>
</dbReference>
<dbReference type="InterPro" id="IPR025753">
    <property type="entry name" value="AAA_N_dom"/>
</dbReference>
<dbReference type="InterPro" id="IPR027417">
    <property type="entry name" value="P-loop_NTPase"/>
</dbReference>
<gene>
    <name evidence="8" type="ORF">RND81_08G050700</name>
</gene>
<evidence type="ECO:0000256" key="3">
    <source>
        <dbReference type="ARBA" id="ARBA00022801"/>
    </source>
</evidence>
<evidence type="ECO:0000256" key="1">
    <source>
        <dbReference type="ARBA" id="ARBA00001946"/>
    </source>
</evidence>
<sequence>MVIFNCDNINWPPPTTVATTITTVATTAILLTTVVNNAVPHQLQSFISAKFKKLAKTLNPETTVVVDEFNGIAPNQMFEAANDYLGRKLSPWTRRISACKNAKESEIRVSIDVAEEIVDFFEGVRVTWVLLSDVKRCGEVVRGFKKDGDLCEMRYFELTFHHKFRDFILSRYLRYVLDEAKKIKESTKEIKLHTVDYDHWTSINLDHPATFDKIAMNPDMKTDLIEDLDRFITRKEYYRRVGKAWKRGYLLYGPPGTGKSSIVAAMANYLKFDVYDLDLREVLCNGELRRLLIGTASKSILVIEDIDCSIKLQNRECAEDGAKSDNDDEKVTLSGLLNFVDGLWSTCGDERIIVFTTNHKDRLDPAFLRPGRMDVHIEMSYCTFDGFKLLATNYLGIHDHPMYNRIEDLLRKVQVTPAQVAGELMKSDFAEDALQKLVTLLMTFYPNSEGELV</sequence>
<dbReference type="Pfam" id="PF14363">
    <property type="entry name" value="AAA_assoc"/>
    <property type="match status" value="1"/>
</dbReference>
<organism evidence="8 9">
    <name type="scientific">Saponaria officinalis</name>
    <name type="common">Common soapwort</name>
    <name type="synonym">Lychnis saponaria</name>
    <dbReference type="NCBI Taxonomy" id="3572"/>
    <lineage>
        <taxon>Eukaryota</taxon>
        <taxon>Viridiplantae</taxon>
        <taxon>Streptophyta</taxon>
        <taxon>Embryophyta</taxon>
        <taxon>Tracheophyta</taxon>
        <taxon>Spermatophyta</taxon>
        <taxon>Magnoliopsida</taxon>
        <taxon>eudicotyledons</taxon>
        <taxon>Gunneridae</taxon>
        <taxon>Pentapetalae</taxon>
        <taxon>Caryophyllales</taxon>
        <taxon>Caryophyllaceae</taxon>
        <taxon>Caryophylleae</taxon>
        <taxon>Saponaria</taxon>
    </lineage>
</organism>
<dbReference type="CDD" id="cd19510">
    <property type="entry name" value="RecA-like_BCS1"/>
    <property type="match status" value="1"/>
</dbReference>
<dbReference type="Gene3D" id="6.10.280.40">
    <property type="match status" value="1"/>
</dbReference>
<dbReference type="SMART" id="SM00382">
    <property type="entry name" value="AAA"/>
    <property type="match status" value="1"/>
</dbReference>
<accession>A0AAW1J2T8</accession>
<dbReference type="PROSITE" id="PS00674">
    <property type="entry name" value="AAA"/>
    <property type="match status" value="1"/>
</dbReference>
<evidence type="ECO:0000313" key="8">
    <source>
        <dbReference type="EMBL" id="KAK9697643.1"/>
    </source>
</evidence>
<proteinExistence type="inferred from homology"/>
<dbReference type="PANTHER" id="PTHR23070">
    <property type="entry name" value="BCS1 AAA-TYPE ATPASE"/>
    <property type="match status" value="1"/>
</dbReference>
<keyword evidence="6" id="KW-0067">ATP-binding</keyword>
<evidence type="ECO:0000256" key="2">
    <source>
        <dbReference type="ARBA" id="ARBA00007448"/>
    </source>
</evidence>
<reference evidence="8" key="1">
    <citation type="submission" date="2024-03" db="EMBL/GenBank/DDBJ databases">
        <title>WGS assembly of Saponaria officinalis var. Norfolk2.</title>
        <authorList>
            <person name="Jenkins J."/>
            <person name="Shu S."/>
            <person name="Grimwood J."/>
            <person name="Barry K."/>
            <person name="Goodstein D."/>
            <person name="Schmutz J."/>
            <person name="Leebens-Mack J."/>
            <person name="Osbourn A."/>
        </authorList>
    </citation>
    <scope>NUCLEOTIDE SEQUENCE [LARGE SCALE GENOMIC DNA]</scope>
    <source>
        <strain evidence="8">JIC</strain>
    </source>
</reference>
<dbReference type="InterPro" id="IPR003959">
    <property type="entry name" value="ATPase_AAA_core"/>
</dbReference>
<dbReference type="GO" id="GO:0006950">
    <property type="term" value="P:response to stress"/>
    <property type="evidence" value="ECO:0007669"/>
    <property type="project" value="UniProtKB-ARBA"/>
</dbReference>
<evidence type="ECO:0000256" key="6">
    <source>
        <dbReference type="RuleBase" id="RU003651"/>
    </source>
</evidence>
<protein>
    <recommendedName>
        <fullName evidence="7">AAA+ ATPase domain-containing protein</fullName>
    </recommendedName>
</protein>
<dbReference type="EMBL" id="JBDFQZ010000008">
    <property type="protein sequence ID" value="KAK9697643.1"/>
    <property type="molecule type" value="Genomic_DNA"/>
</dbReference>
<dbReference type="SUPFAM" id="SSF52540">
    <property type="entry name" value="P-loop containing nucleoside triphosphate hydrolases"/>
    <property type="match status" value="1"/>
</dbReference>
<evidence type="ECO:0000256" key="5">
    <source>
        <dbReference type="ARBA" id="ARBA00049360"/>
    </source>
</evidence>
<comment type="caution">
    <text evidence="8">The sequence shown here is derived from an EMBL/GenBank/DDBJ whole genome shotgun (WGS) entry which is preliminary data.</text>
</comment>
<dbReference type="InterPro" id="IPR058017">
    <property type="entry name" value="At3g28540-like_C"/>
</dbReference>
<keyword evidence="4" id="KW-0460">Magnesium</keyword>
<comment type="catalytic activity">
    <reaction evidence="5">
        <text>ATP + H2O = ADP + phosphate + H(+)</text>
        <dbReference type="Rhea" id="RHEA:13065"/>
        <dbReference type="ChEBI" id="CHEBI:15377"/>
        <dbReference type="ChEBI" id="CHEBI:15378"/>
        <dbReference type="ChEBI" id="CHEBI:30616"/>
        <dbReference type="ChEBI" id="CHEBI:43474"/>
        <dbReference type="ChEBI" id="CHEBI:456216"/>
    </reaction>
</comment>
<keyword evidence="3" id="KW-0378">Hydrolase</keyword>
<keyword evidence="9" id="KW-1185">Reference proteome</keyword>
<dbReference type="Proteomes" id="UP001443914">
    <property type="component" value="Unassembled WGS sequence"/>
</dbReference>
<evidence type="ECO:0000256" key="4">
    <source>
        <dbReference type="ARBA" id="ARBA00022842"/>
    </source>
</evidence>
<dbReference type="InterPro" id="IPR050747">
    <property type="entry name" value="Mitochondrial_chaperone_BCS1"/>
</dbReference>